<comment type="similarity">
    <text evidence="2 15">In the C-terminal section; belongs to the thymidylate synthase family.</text>
</comment>
<dbReference type="GO" id="GO:0032259">
    <property type="term" value="P:methylation"/>
    <property type="evidence" value="ECO:0007669"/>
    <property type="project" value="UniProtKB-KW"/>
</dbReference>
<protein>
    <recommendedName>
        <fullName evidence="4 15">Bifunctional dihydrofolate reductase-thymidylate synthase</fullName>
    </recommendedName>
</protein>
<evidence type="ECO:0000256" key="7">
    <source>
        <dbReference type="ARBA" id="ARBA00022679"/>
    </source>
</evidence>
<evidence type="ECO:0000256" key="1">
    <source>
        <dbReference type="ARBA" id="ARBA00004903"/>
    </source>
</evidence>
<comment type="pathway">
    <text evidence="1 15">Cofactor biosynthesis; tetrahydrofolate biosynthesis; 5,6,7,8-tetrahydrofolate from 7,8-dihydrofolate: step 1/1.</text>
</comment>
<dbReference type="FunFam" id="3.30.572.10:FF:000002">
    <property type="entry name" value="Possible thymidylate synthase"/>
    <property type="match status" value="1"/>
</dbReference>
<evidence type="ECO:0000313" key="20">
    <source>
        <dbReference type="EMBL" id="KAF4656355.1"/>
    </source>
</evidence>
<gene>
    <name evidence="20" type="ORF">FOL46_007856</name>
    <name evidence="19" type="ORF">FOZ61_008657</name>
</gene>
<dbReference type="SUPFAM" id="SSF53597">
    <property type="entry name" value="Dihydrofolate reductase-like"/>
    <property type="match status" value="1"/>
</dbReference>
<evidence type="ECO:0000313" key="19">
    <source>
        <dbReference type="EMBL" id="KAF4653828.1"/>
    </source>
</evidence>
<evidence type="ECO:0000313" key="21">
    <source>
        <dbReference type="Proteomes" id="UP000570595"/>
    </source>
</evidence>
<feature type="domain" description="DHFR" evidence="18">
    <location>
        <begin position="12"/>
        <end position="189"/>
    </location>
</feature>
<dbReference type="InterPro" id="IPR023451">
    <property type="entry name" value="Thymidate_synth/dCMP_Mease_dom"/>
</dbReference>
<dbReference type="GO" id="GO:0004799">
    <property type="term" value="F:thymidylate synthase activity"/>
    <property type="evidence" value="ECO:0007669"/>
    <property type="project" value="UniProtKB-EC"/>
</dbReference>
<dbReference type="NCBIfam" id="TIGR03284">
    <property type="entry name" value="thym_sym"/>
    <property type="match status" value="1"/>
</dbReference>
<dbReference type="GO" id="GO:0004146">
    <property type="term" value="F:dihydrofolate reductase activity"/>
    <property type="evidence" value="ECO:0007669"/>
    <property type="project" value="UniProtKB-EC"/>
</dbReference>
<evidence type="ECO:0000259" key="18">
    <source>
        <dbReference type="PROSITE" id="PS51330"/>
    </source>
</evidence>
<organism evidence="19 21">
    <name type="scientific">Perkinsus olseni</name>
    <name type="common">Perkinsus atlanticus</name>
    <dbReference type="NCBI Taxonomy" id="32597"/>
    <lineage>
        <taxon>Eukaryota</taxon>
        <taxon>Sar</taxon>
        <taxon>Alveolata</taxon>
        <taxon>Perkinsozoa</taxon>
        <taxon>Perkinsea</taxon>
        <taxon>Perkinsida</taxon>
        <taxon>Perkinsidae</taxon>
        <taxon>Perkinsus</taxon>
    </lineage>
</organism>
<evidence type="ECO:0000313" key="22">
    <source>
        <dbReference type="Proteomes" id="UP000572268"/>
    </source>
</evidence>
<dbReference type="PROSITE" id="PS00075">
    <property type="entry name" value="DHFR_1"/>
    <property type="match status" value="1"/>
</dbReference>
<dbReference type="OrthoDB" id="766at2759"/>
<keyword evidence="6 15" id="KW-0489">Methyltransferase</keyword>
<evidence type="ECO:0000256" key="16">
    <source>
        <dbReference type="PIRSR" id="PIRSR000389-1"/>
    </source>
</evidence>
<dbReference type="AlphaFoldDB" id="A0A7J6L2Y9"/>
<dbReference type="InterPro" id="IPR036926">
    <property type="entry name" value="Thymidate_synth/dCMP_Mease_sf"/>
</dbReference>
<comment type="catalytic activity">
    <reaction evidence="14">
        <text>(6S)-5,6,7,8-tetrahydrofolate + NADP(+) = 7,8-dihydrofolate + NADPH + H(+)</text>
        <dbReference type="Rhea" id="RHEA:15009"/>
        <dbReference type="ChEBI" id="CHEBI:15378"/>
        <dbReference type="ChEBI" id="CHEBI:57451"/>
        <dbReference type="ChEBI" id="CHEBI:57453"/>
        <dbReference type="ChEBI" id="CHEBI:57783"/>
        <dbReference type="ChEBI" id="CHEBI:58349"/>
        <dbReference type="EC" id="1.5.1.3"/>
    </reaction>
</comment>
<comment type="catalytic activity">
    <reaction evidence="13">
        <text>dUMP + (6R)-5,10-methylene-5,6,7,8-tetrahydrofolate = 7,8-dihydrofolate + dTMP</text>
        <dbReference type="Rhea" id="RHEA:12104"/>
        <dbReference type="ChEBI" id="CHEBI:15636"/>
        <dbReference type="ChEBI" id="CHEBI:57451"/>
        <dbReference type="ChEBI" id="CHEBI:63528"/>
        <dbReference type="ChEBI" id="CHEBI:246422"/>
        <dbReference type="EC" id="2.1.1.45"/>
    </reaction>
</comment>
<keyword evidence="5 15" id="KW-0554">One-carbon metabolism</keyword>
<dbReference type="Proteomes" id="UP000570595">
    <property type="component" value="Unassembled WGS sequence"/>
</dbReference>
<evidence type="ECO:0000256" key="11">
    <source>
        <dbReference type="ARBA" id="ARBA00023268"/>
    </source>
</evidence>
<dbReference type="GO" id="GO:0046654">
    <property type="term" value="P:tetrahydrofolate biosynthetic process"/>
    <property type="evidence" value="ECO:0007669"/>
    <property type="project" value="UniProtKB-UniPathway"/>
</dbReference>
<keyword evidence="11" id="KW-0511">Multifunctional enzyme</keyword>
<evidence type="ECO:0000256" key="17">
    <source>
        <dbReference type="PROSITE-ProRule" id="PRU10016"/>
    </source>
</evidence>
<proteinExistence type="inferred from homology"/>
<dbReference type="Gene3D" id="3.40.430.10">
    <property type="entry name" value="Dihydrofolate Reductase, subunit A"/>
    <property type="match status" value="1"/>
</dbReference>
<sequence>MLPSPASMTPQALSVIVAHTCKWGIGKDGQLPWKSLPEDMKRFKTITMGEAGDAAAKNVCIMGRKTWESIPVRFRPLRDRINVVISSTTSSADYPQGVRISSSLQDSLKSLEREPESVGEIFVIGGASLIKEAMELPQCQRIYSTRVGIDPWDCDVTIDKIDDSLWEPIAVSKTYCHGGIPYDFVDYRRRKGGRESESSPRLLADCCPKRYFQHGEYEYLKLIEDIIENGEEADDRTGVGTRTIFSCHMRFSLRDGVFPLLTTKRVFWRGVVEELLWFIKGDTNAKHLSEKGVKWVLGRLRMSHRGRCDMLTIWDLNGTREFLDGRGLSHREEGDLGPVYGFQWRHFGAEYVDMHTDYTHSGGVDQLAEVVRQLKENPTDRRIILSAWNPTALPLMALPPCHMMCQFYVNAKQELSCAMYQRSADMGLGVPFNIASYALLTCMLAQVCGLKPGEFCHHLGNTHVYKNHIEPLRQQLKRAPRPFPLLKINPDVESIDDFKASDFELIGYNPWGKIPMEMAV</sequence>
<dbReference type="PRINTS" id="PR00108">
    <property type="entry name" value="THYMDSNTHASE"/>
</dbReference>
<dbReference type="InterPro" id="IPR000398">
    <property type="entry name" value="Thymidylate_synthase"/>
</dbReference>
<dbReference type="GO" id="GO:0006231">
    <property type="term" value="P:dTMP biosynthetic process"/>
    <property type="evidence" value="ECO:0007669"/>
    <property type="project" value="InterPro"/>
</dbReference>
<feature type="active site" evidence="16 17">
    <location>
        <position position="401"/>
    </location>
</feature>
<dbReference type="GO" id="GO:0005739">
    <property type="term" value="C:mitochondrion"/>
    <property type="evidence" value="ECO:0007669"/>
    <property type="project" value="TreeGrafter"/>
</dbReference>
<dbReference type="PANTHER" id="PTHR11548:SF2">
    <property type="entry name" value="THYMIDYLATE SYNTHASE"/>
    <property type="match status" value="1"/>
</dbReference>
<accession>A0A7J6L2Y9</accession>
<dbReference type="InterPro" id="IPR024072">
    <property type="entry name" value="DHFR-like_dom_sf"/>
</dbReference>
<dbReference type="InterPro" id="IPR017925">
    <property type="entry name" value="DHFR_CS"/>
</dbReference>
<comment type="caution">
    <text evidence="19">The sequence shown here is derived from an EMBL/GenBank/DDBJ whole genome shotgun (WGS) entry which is preliminary data.</text>
</comment>
<evidence type="ECO:0000256" key="2">
    <source>
        <dbReference type="ARBA" id="ARBA00006900"/>
    </source>
</evidence>
<evidence type="ECO:0000256" key="3">
    <source>
        <dbReference type="ARBA" id="ARBA00010176"/>
    </source>
</evidence>
<dbReference type="EMBL" id="JABAHT010000586">
    <property type="protein sequence ID" value="KAF4653828.1"/>
    <property type="molecule type" value="Genomic_DNA"/>
</dbReference>
<dbReference type="Pfam" id="PF00186">
    <property type="entry name" value="DHFR_1"/>
    <property type="match status" value="1"/>
</dbReference>
<dbReference type="PANTHER" id="PTHR11548">
    <property type="entry name" value="THYMIDYLATE SYNTHASE 1"/>
    <property type="match status" value="1"/>
</dbReference>
<keyword evidence="9" id="KW-0521">NADP</keyword>
<dbReference type="InterPro" id="IPR012262">
    <property type="entry name" value="DHFR-TS"/>
</dbReference>
<dbReference type="InterPro" id="IPR020940">
    <property type="entry name" value="Thymidylate_synthase_AS"/>
</dbReference>
<evidence type="ECO:0000256" key="6">
    <source>
        <dbReference type="ARBA" id="ARBA00022603"/>
    </source>
</evidence>
<dbReference type="PROSITE" id="PS00091">
    <property type="entry name" value="THYMIDYLATE_SYNTHASE"/>
    <property type="match status" value="1"/>
</dbReference>
<evidence type="ECO:0000256" key="8">
    <source>
        <dbReference type="ARBA" id="ARBA00022727"/>
    </source>
</evidence>
<dbReference type="UniPathway" id="UPA00077">
    <property type="reaction ID" value="UER00158"/>
</dbReference>
<dbReference type="EMBL" id="JABANN010000587">
    <property type="protein sequence ID" value="KAF4656355.1"/>
    <property type="molecule type" value="Genomic_DNA"/>
</dbReference>
<name>A0A7J6L2Y9_PEROL</name>
<dbReference type="Gene3D" id="3.30.572.10">
    <property type="entry name" value="Thymidylate synthase/dCMP hydroxymethylase domain"/>
    <property type="match status" value="1"/>
</dbReference>
<dbReference type="SUPFAM" id="SSF55831">
    <property type="entry name" value="Thymidylate synthase/dCMP hydroxymethylase"/>
    <property type="match status" value="1"/>
</dbReference>
<comment type="similarity">
    <text evidence="3 15">In the N-terminal section; belongs to the dihydrofolate reductase family.</text>
</comment>
<dbReference type="CDD" id="cd00209">
    <property type="entry name" value="DHFR"/>
    <property type="match status" value="1"/>
</dbReference>
<evidence type="ECO:0000256" key="12">
    <source>
        <dbReference type="ARBA" id="ARBA00025154"/>
    </source>
</evidence>
<evidence type="ECO:0000256" key="10">
    <source>
        <dbReference type="ARBA" id="ARBA00023002"/>
    </source>
</evidence>
<keyword evidence="10 15" id="KW-0560">Oxidoreductase</keyword>
<keyword evidence="8 15" id="KW-0545">Nucleotide biosynthesis</keyword>
<evidence type="ECO:0000256" key="14">
    <source>
        <dbReference type="ARBA" id="ARBA00048873"/>
    </source>
</evidence>
<dbReference type="Proteomes" id="UP000572268">
    <property type="component" value="Unassembled WGS sequence"/>
</dbReference>
<dbReference type="InterPro" id="IPR045097">
    <property type="entry name" value="Thymidate_synth/dCMP_Mease"/>
</dbReference>
<dbReference type="PIRSF" id="PIRSF000389">
    <property type="entry name" value="DHFR-TS"/>
    <property type="match status" value="1"/>
</dbReference>
<evidence type="ECO:0000256" key="5">
    <source>
        <dbReference type="ARBA" id="ARBA00022563"/>
    </source>
</evidence>
<dbReference type="PROSITE" id="PS51330">
    <property type="entry name" value="DHFR_2"/>
    <property type="match status" value="1"/>
</dbReference>
<dbReference type="InterPro" id="IPR001796">
    <property type="entry name" value="DHFR_dom"/>
</dbReference>
<reference evidence="21 22" key="1">
    <citation type="submission" date="2020-04" db="EMBL/GenBank/DDBJ databases">
        <title>Perkinsus olseni comparative genomics.</title>
        <authorList>
            <person name="Bogema D.R."/>
        </authorList>
    </citation>
    <scope>NUCLEOTIDE SEQUENCE [LARGE SCALE GENOMIC DNA]</scope>
    <source>
        <strain evidence="19">ATCC PRA-179</strain>
        <strain evidence="20">ATCC PRA-31</strain>
    </source>
</reference>
<dbReference type="HAMAP" id="MF_00008">
    <property type="entry name" value="Thymidy_synth_bact"/>
    <property type="match status" value="1"/>
</dbReference>
<comment type="function">
    <text evidence="12">Bifunctional enzyme. Involved in de novo dTMP biosynthesis. Key enzyme in folate metabolism. Catalyzes an essential reaction for de novo glycine and purine synthesis, DNA precursor synthesis, and for the conversion of dUMP to dTMP.</text>
</comment>
<dbReference type="GO" id="GO:0005829">
    <property type="term" value="C:cytosol"/>
    <property type="evidence" value="ECO:0007669"/>
    <property type="project" value="TreeGrafter"/>
</dbReference>
<evidence type="ECO:0000256" key="4">
    <source>
        <dbReference type="ARBA" id="ARBA00019798"/>
    </source>
</evidence>
<evidence type="ECO:0000256" key="15">
    <source>
        <dbReference type="PIRNR" id="PIRNR000389"/>
    </source>
</evidence>
<evidence type="ECO:0000256" key="9">
    <source>
        <dbReference type="ARBA" id="ARBA00022857"/>
    </source>
</evidence>
<evidence type="ECO:0000256" key="13">
    <source>
        <dbReference type="ARBA" id="ARBA00047344"/>
    </source>
</evidence>
<dbReference type="Pfam" id="PF00303">
    <property type="entry name" value="Thymidylat_synt"/>
    <property type="match status" value="1"/>
</dbReference>
<dbReference type="CDD" id="cd00351">
    <property type="entry name" value="TS_Pyrimidine_HMase"/>
    <property type="match status" value="1"/>
</dbReference>
<keyword evidence="7 15" id="KW-0808">Transferase</keyword>
<dbReference type="GO" id="GO:0006730">
    <property type="term" value="P:one-carbon metabolic process"/>
    <property type="evidence" value="ECO:0007669"/>
    <property type="project" value="UniProtKB-KW"/>
</dbReference>